<accession>A0AAD8J7K5</accession>
<keyword evidence="3" id="KW-1185">Reference proteome</keyword>
<dbReference type="InterPro" id="IPR022059">
    <property type="entry name" value="DUF3615"/>
</dbReference>
<dbReference type="Pfam" id="PF12274">
    <property type="entry name" value="DUF3615"/>
    <property type="match status" value="1"/>
</dbReference>
<evidence type="ECO:0000313" key="2">
    <source>
        <dbReference type="EMBL" id="KAK1398339.1"/>
    </source>
</evidence>
<protein>
    <recommendedName>
        <fullName evidence="1">DUF3615 domain-containing protein</fullName>
    </recommendedName>
</protein>
<dbReference type="PANTHER" id="PTHR34710">
    <property type="entry name" value="OS03G0834100 PROTEIN"/>
    <property type="match status" value="1"/>
</dbReference>
<proteinExistence type="predicted"/>
<organism evidence="2 3">
    <name type="scientific">Heracleum sosnowskyi</name>
    <dbReference type="NCBI Taxonomy" id="360622"/>
    <lineage>
        <taxon>Eukaryota</taxon>
        <taxon>Viridiplantae</taxon>
        <taxon>Streptophyta</taxon>
        <taxon>Embryophyta</taxon>
        <taxon>Tracheophyta</taxon>
        <taxon>Spermatophyta</taxon>
        <taxon>Magnoliopsida</taxon>
        <taxon>eudicotyledons</taxon>
        <taxon>Gunneridae</taxon>
        <taxon>Pentapetalae</taxon>
        <taxon>asterids</taxon>
        <taxon>campanulids</taxon>
        <taxon>Apiales</taxon>
        <taxon>Apiaceae</taxon>
        <taxon>Apioideae</taxon>
        <taxon>apioid superclade</taxon>
        <taxon>Tordylieae</taxon>
        <taxon>Tordyliinae</taxon>
        <taxon>Heracleum</taxon>
    </lineage>
</organism>
<dbReference type="Proteomes" id="UP001237642">
    <property type="component" value="Unassembled WGS sequence"/>
</dbReference>
<dbReference type="AlphaFoldDB" id="A0AAD8J7K5"/>
<comment type="caution">
    <text evidence="2">The sequence shown here is derived from an EMBL/GenBank/DDBJ whole genome shotgun (WGS) entry which is preliminary data.</text>
</comment>
<feature type="domain" description="DUF3615" evidence="1">
    <location>
        <begin position="38"/>
        <end position="135"/>
    </location>
</feature>
<name>A0AAD8J7K5_9APIA</name>
<gene>
    <name evidence="2" type="ORF">POM88_008202</name>
</gene>
<sequence>MITRGCPPLNCHSRCLEAGRRRVLKNRAHHQARPDIAQALKLFNQLLSHQNYKLVEAGGMTPVFTPSCTIFHIDFTAKNANIARAPKEMFFAKLISMDNVLSVSLCECRGPINSVSGDNLNGCRFCSSYNNVQHPEGRGYIFQNS</sequence>
<reference evidence="2" key="1">
    <citation type="submission" date="2023-02" db="EMBL/GenBank/DDBJ databases">
        <title>Genome of toxic invasive species Heracleum sosnowskyi carries increased number of genes despite the absence of recent whole-genome duplications.</title>
        <authorList>
            <person name="Schelkunov M."/>
            <person name="Shtratnikova V."/>
            <person name="Makarenko M."/>
            <person name="Klepikova A."/>
            <person name="Omelchenko D."/>
            <person name="Novikova G."/>
            <person name="Obukhova E."/>
            <person name="Bogdanov V."/>
            <person name="Penin A."/>
            <person name="Logacheva M."/>
        </authorList>
    </citation>
    <scope>NUCLEOTIDE SEQUENCE</scope>
    <source>
        <strain evidence="2">Hsosn_3</strain>
        <tissue evidence="2">Leaf</tissue>
    </source>
</reference>
<dbReference type="EMBL" id="JAUIZM010000002">
    <property type="protein sequence ID" value="KAK1398339.1"/>
    <property type="molecule type" value="Genomic_DNA"/>
</dbReference>
<dbReference type="PANTHER" id="PTHR34710:SF20">
    <property type="entry name" value="OS10G0550200 PROTEIN"/>
    <property type="match status" value="1"/>
</dbReference>
<evidence type="ECO:0000313" key="3">
    <source>
        <dbReference type="Proteomes" id="UP001237642"/>
    </source>
</evidence>
<reference evidence="2" key="2">
    <citation type="submission" date="2023-05" db="EMBL/GenBank/DDBJ databases">
        <authorList>
            <person name="Schelkunov M.I."/>
        </authorList>
    </citation>
    <scope>NUCLEOTIDE SEQUENCE</scope>
    <source>
        <strain evidence="2">Hsosn_3</strain>
        <tissue evidence="2">Leaf</tissue>
    </source>
</reference>
<evidence type="ECO:0000259" key="1">
    <source>
        <dbReference type="Pfam" id="PF12274"/>
    </source>
</evidence>